<gene>
    <name evidence="1" type="ORF">C5C04_11400</name>
    <name evidence="2" type="ORF">C5C40_12815</name>
</gene>
<name>A0ABD6W6M4_RATRA</name>
<dbReference type="EMBL" id="PSUL01000029">
    <property type="protein sequence ID" value="PPF11936.1"/>
    <property type="molecule type" value="Genomic_DNA"/>
</dbReference>
<organism evidence="1 3">
    <name type="scientific">Rathayibacter rathayi</name>
    <name type="common">Corynebacterium rathayi</name>
    <dbReference type="NCBI Taxonomy" id="33887"/>
    <lineage>
        <taxon>Bacteria</taxon>
        <taxon>Bacillati</taxon>
        <taxon>Actinomycetota</taxon>
        <taxon>Actinomycetes</taxon>
        <taxon>Micrococcales</taxon>
        <taxon>Microbacteriaceae</taxon>
        <taxon>Rathayibacter</taxon>
    </lineage>
</organism>
<dbReference type="AlphaFoldDB" id="A0ABD6W6M4"/>
<dbReference type="RefSeq" id="WP_104249082.1">
    <property type="nucleotide sequence ID" value="NZ_PSUD01000036.1"/>
</dbReference>
<evidence type="ECO:0000313" key="2">
    <source>
        <dbReference type="EMBL" id="PPH74611.1"/>
    </source>
</evidence>
<proteinExistence type="predicted"/>
<dbReference type="Proteomes" id="UP000237881">
    <property type="component" value="Unassembled WGS sequence"/>
</dbReference>
<protein>
    <submittedName>
        <fullName evidence="1">Uncharacterized protein</fullName>
    </submittedName>
</protein>
<evidence type="ECO:0000313" key="3">
    <source>
        <dbReference type="Proteomes" id="UP000237881"/>
    </source>
</evidence>
<comment type="caution">
    <text evidence="1">The sequence shown here is derived from an EMBL/GenBank/DDBJ whole genome shotgun (WGS) entry which is preliminary data.</text>
</comment>
<sequence length="133" mass="14891">MGDRRLTIEVIAESESLCVVDGLPSAEVLIRAARERAGGIESQDGRDALIAQLADRMEVMLLAFCDLENEERGWEYGVAEDAIAIERDVAVWLPSKEDAVEWMKIAIPGAQLRRRRPERHLPAGRWEPVPDAE</sequence>
<evidence type="ECO:0000313" key="4">
    <source>
        <dbReference type="Proteomes" id="UP000239698"/>
    </source>
</evidence>
<accession>A0ABD6W6M4</accession>
<reference evidence="3 4" key="1">
    <citation type="submission" date="2018-02" db="EMBL/GenBank/DDBJ databases">
        <title>Bacteriophage NCPPB3778 and a type I-E CRISPR drive the evolution of the US Biological Select Agent, Rathayibacter toxicus.</title>
        <authorList>
            <person name="Davis E.W.II."/>
            <person name="Tabima J.F."/>
            <person name="Weisberg A.J."/>
            <person name="Lopes L.D."/>
            <person name="Wiseman M.S."/>
            <person name="Wiseman M.S."/>
            <person name="Pupko T."/>
            <person name="Belcher M.S."/>
            <person name="Sechler A.J."/>
            <person name="Tancos M.A."/>
            <person name="Schroeder B.K."/>
            <person name="Murray T.D."/>
            <person name="Luster D.G."/>
            <person name="Schneider W.L."/>
            <person name="Rogers E."/>
            <person name="Andreote F.D."/>
            <person name="Grunwald N.J."/>
            <person name="Putnam M.L."/>
            <person name="Chang J.H."/>
        </authorList>
    </citation>
    <scope>NUCLEOTIDE SEQUENCE [LARGE SCALE GENOMIC DNA]</scope>
    <source>
        <strain evidence="2 4">AY1D6</strain>
        <strain evidence="1 3">AY1I9</strain>
    </source>
</reference>
<dbReference type="Proteomes" id="UP000239698">
    <property type="component" value="Unassembled WGS sequence"/>
</dbReference>
<keyword evidence="4" id="KW-1185">Reference proteome</keyword>
<evidence type="ECO:0000313" key="1">
    <source>
        <dbReference type="EMBL" id="PPF11936.1"/>
    </source>
</evidence>
<dbReference type="EMBL" id="PSVT01000034">
    <property type="protein sequence ID" value="PPH74611.1"/>
    <property type="molecule type" value="Genomic_DNA"/>
</dbReference>